<dbReference type="GeneID" id="85479553"/>
<dbReference type="Proteomes" id="UP001243989">
    <property type="component" value="Unassembled WGS sequence"/>
</dbReference>
<name>A0AAI9ZIM2_9PEZI</name>
<accession>A0AAI9ZIM2</accession>
<proteinExistence type="predicted"/>
<gene>
    <name evidence="1" type="ORF">BDP81DRAFT_474518</name>
</gene>
<protein>
    <submittedName>
        <fullName evidence="1">Uncharacterized protein</fullName>
    </submittedName>
</protein>
<evidence type="ECO:0000313" key="1">
    <source>
        <dbReference type="EMBL" id="KAK1625151.1"/>
    </source>
</evidence>
<reference evidence="1" key="1">
    <citation type="submission" date="2021-06" db="EMBL/GenBank/DDBJ databases">
        <title>Comparative genomics, transcriptomics and evolutionary studies reveal genomic signatures of adaptation to plant cell wall in hemibiotrophic fungi.</title>
        <authorList>
            <consortium name="DOE Joint Genome Institute"/>
            <person name="Baroncelli R."/>
            <person name="Diaz J.F."/>
            <person name="Benocci T."/>
            <person name="Peng M."/>
            <person name="Battaglia E."/>
            <person name="Haridas S."/>
            <person name="Andreopoulos W."/>
            <person name="Labutti K."/>
            <person name="Pangilinan J."/>
            <person name="Floch G.L."/>
            <person name="Makela M.R."/>
            <person name="Henrissat B."/>
            <person name="Grigoriev I.V."/>
            <person name="Crouch J.A."/>
            <person name="De Vries R.P."/>
            <person name="Sukno S.A."/>
            <person name="Thon M.R."/>
        </authorList>
    </citation>
    <scope>NUCLEOTIDE SEQUENCE</scope>
    <source>
        <strain evidence="1">CBS 102054</strain>
    </source>
</reference>
<dbReference type="RefSeq" id="XP_060441146.1">
    <property type="nucleotide sequence ID" value="XM_060594691.1"/>
</dbReference>
<organism evidence="1 2">
    <name type="scientific">Colletotrichum phormii</name>
    <dbReference type="NCBI Taxonomy" id="359342"/>
    <lineage>
        <taxon>Eukaryota</taxon>
        <taxon>Fungi</taxon>
        <taxon>Dikarya</taxon>
        <taxon>Ascomycota</taxon>
        <taxon>Pezizomycotina</taxon>
        <taxon>Sordariomycetes</taxon>
        <taxon>Hypocreomycetidae</taxon>
        <taxon>Glomerellales</taxon>
        <taxon>Glomerellaceae</taxon>
        <taxon>Colletotrichum</taxon>
        <taxon>Colletotrichum acutatum species complex</taxon>
    </lineage>
</organism>
<sequence>MKSIREGMDAALQKASLKKKIRLRLPITRDVTRMCTYRLFTVEEIDTPIPEKDTGDYSHDPFIGWREFYLWEQDIPYPDGIPAKAREAIKRTKSFVMGNPKLLEGELLIRPGLTFGVVDFVCPRTAGLYDMNPLRWWEGHKMEVQFINNDYLVLDLDSTIAFENRFDDSRIPWPSTVKPIPLLRSLMD</sequence>
<dbReference type="EMBL" id="JAHMHQ010000021">
    <property type="protein sequence ID" value="KAK1625151.1"/>
    <property type="molecule type" value="Genomic_DNA"/>
</dbReference>
<evidence type="ECO:0000313" key="2">
    <source>
        <dbReference type="Proteomes" id="UP001243989"/>
    </source>
</evidence>
<comment type="caution">
    <text evidence="1">The sequence shown here is derived from an EMBL/GenBank/DDBJ whole genome shotgun (WGS) entry which is preliminary data.</text>
</comment>
<dbReference type="AlphaFoldDB" id="A0AAI9ZIM2"/>
<keyword evidence="2" id="KW-1185">Reference proteome</keyword>